<comment type="caution">
    <text evidence="2">The sequence shown here is derived from an EMBL/GenBank/DDBJ whole genome shotgun (WGS) entry which is preliminary data.</text>
</comment>
<evidence type="ECO:0000256" key="1">
    <source>
        <dbReference type="SAM" id="SignalP"/>
    </source>
</evidence>
<sequence>MISRISLYILAASAFSALTLPVAVSANQSDCVSSYNSKTDYFPDKVQSKYNSGFDITYKNNAKYIRNNISGETYVVYQCGTPVPEDANPTPADSLQVGGWTKVMAIPGTKVVLDSAPASAVVELLNMQDSVAATYKYFAITSACMQKEIAGLPRVEQNFGTPSARRRRSTASSSSSGSLVRRVSYDISKDDLQWTFTTYGMSDPHSIAVNPESAKDMLGKAEWIKFIAAFYNKEAEANKLFDQIEASYTSAKGSVTKGSKTVGIARYNKVANGTVIGWSIDQLQPWLVQGIEDAGMKAYSGDSASFKNVDDFYSAVKDWDVLIDNSIEPLSHGGATIPQWSNLLDGYKFDSDKSYKSLPFLSSNAIYRTDLISSYDNATDYNEHMQIQPDVLLQDLIKISKASSGAKDTTWYRNMPTQESVKWVSANDCKN</sequence>
<proteinExistence type="predicted"/>
<accession>A0A9W8H9G3</accession>
<keyword evidence="1" id="KW-0732">Signal</keyword>
<gene>
    <name evidence="2" type="ORF">GGI15_004088</name>
</gene>
<keyword evidence="3" id="KW-1185">Reference proteome</keyword>
<dbReference type="EMBL" id="JANBUM010000335">
    <property type="protein sequence ID" value="KAJ2778725.1"/>
    <property type="molecule type" value="Genomic_DNA"/>
</dbReference>
<feature type="chain" id="PRO_5040766926" evidence="1">
    <location>
        <begin position="27"/>
        <end position="431"/>
    </location>
</feature>
<protein>
    <submittedName>
        <fullName evidence="2">Uncharacterized protein</fullName>
    </submittedName>
</protein>
<organism evidence="2 3">
    <name type="scientific">Coemansia interrupta</name>
    <dbReference type="NCBI Taxonomy" id="1126814"/>
    <lineage>
        <taxon>Eukaryota</taxon>
        <taxon>Fungi</taxon>
        <taxon>Fungi incertae sedis</taxon>
        <taxon>Zoopagomycota</taxon>
        <taxon>Kickxellomycotina</taxon>
        <taxon>Kickxellomycetes</taxon>
        <taxon>Kickxellales</taxon>
        <taxon>Kickxellaceae</taxon>
        <taxon>Coemansia</taxon>
    </lineage>
</organism>
<name>A0A9W8H9G3_9FUNG</name>
<evidence type="ECO:0000313" key="3">
    <source>
        <dbReference type="Proteomes" id="UP001140172"/>
    </source>
</evidence>
<dbReference type="PANTHER" id="PTHR38360:SF1">
    <property type="entry name" value="F12P19.7"/>
    <property type="match status" value="1"/>
</dbReference>
<feature type="signal peptide" evidence="1">
    <location>
        <begin position="1"/>
        <end position="26"/>
    </location>
</feature>
<dbReference type="PANTHER" id="PTHR38360">
    <property type="entry name" value="OS03G0120000 PROTEIN"/>
    <property type="match status" value="1"/>
</dbReference>
<dbReference type="Proteomes" id="UP001140172">
    <property type="component" value="Unassembled WGS sequence"/>
</dbReference>
<dbReference type="AlphaFoldDB" id="A0A9W8H9G3"/>
<dbReference type="SUPFAM" id="SSF53807">
    <property type="entry name" value="Helical backbone' metal receptor"/>
    <property type="match status" value="1"/>
</dbReference>
<reference evidence="2" key="1">
    <citation type="submission" date="2022-07" db="EMBL/GenBank/DDBJ databases">
        <title>Phylogenomic reconstructions and comparative analyses of Kickxellomycotina fungi.</title>
        <authorList>
            <person name="Reynolds N.K."/>
            <person name="Stajich J.E."/>
            <person name="Barry K."/>
            <person name="Grigoriev I.V."/>
            <person name="Crous P."/>
            <person name="Smith M.E."/>
        </authorList>
    </citation>
    <scope>NUCLEOTIDE SEQUENCE</scope>
    <source>
        <strain evidence="2">BCRC 34489</strain>
    </source>
</reference>
<dbReference type="OrthoDB" id="409848at2759"/>
<evidence type="ECO:0000313" key="2">
    <source>
        <dbReference type="EMBL" id="KAJ2778725.1"/>
    </source>
</evidence>